<reference evidence="1" key="1">
    <citation type="submission" date="2023-07" db="EMBL/GenBank/DDBJ databases">
        <title>draft genome sequence of fig (Ficus carica).</title>
        <authorList>
            <person name="Takahashi T."/>
            <person name="Nishimura K."/>
        </authorList>
    </citation>
    <scope>NUCLEOTIDE SEQUENCE</scope>
</reference>
<accession>A0AA88JAW8</accession>
<dbReference type="AlphaFoldDB" id="A0AA88JAW8"/>
<comment type="caution">
    <text evidence="1">The sequence shown here is derived from an EMBL/GenBank/DDBJ whole genome shotgun (WGS) entry which is preliminary data.</text>
</comment>
<organism evidence="1 2">
    <name type="scientific">Ficus carica</name>
    <name type="common">Common fig</name>
    <dbReference type="NCBI Taxonomy" id="3494"/>
    <lineage>
        <taxon>Eukaryota</taxon>
        <taxon>Viridiplantae</taxon>
        <taxon>Streptophyta</taxon>
        <taxon>Embryophyta</taxon>
        <taxon>Tracheophyta</taxon>
        <taxon>Spermatophyta</taxon>
        <taxon>Magnoliopsida</taxon>
        <taxon>eudicotyledons</taxon>
        <taxon>Gunneridae</taxon>
        <taxon>Pentapetalae</taxon>
        <taxon>rosids</taxon>
        <taxon>fabids</taxon>
        <taxon>Rosales</taxon>
        <taxon>Moraceae</taxon>
        <taxon>Ficeae</taxon>
        <taxon>Ficus</taxon>
    </lineage>
</organism>
<name>A0AA88JAW8_FICCA</name>
<evidence type="ECO:0000313" key="2">
    <source>
        <dbReference type="Proteomes" id="UP001187192"/>
    </source>
</evidence>
<dbReference type="EMBL" id="BTGU01000413">
    <property type="protein sequence ID" value="GMN67175.1"/>
    <property type="molecule type" value="Genomic_DNA"/>
</dbReference>
<proteinExistence type="predicted"/>
<protein>
    <submittedName>
        <fullName evidence="1">Uncharacterized protein</fullName>
    </submittedName>
</protein>
<keyword evidence="2" id="KW-1185">Reference proteome</keyword>
<dbReference type="Proteomes" id="UP001187192">
    <property type="component" value="Unassembled WGS sequence"/>
</dbReference>
<sequence length="56" mass="6152">MLFSLVALPTTLLSQDTTPKTENSPCAYTISPHSATVVAPSCLLPLILHNFRRRLD</sequence>
<evidence type="ECO:0000313" key="1">
    <source>
        <dbReference type="EMBL" id="GMN67175.1"/>
    </source>
</evidence>
<gene>
    <name evidence="1" type="ORF">TIFTF001_036232</name>
</gene>